<keyword evidence="1" id="KW-0472">Membrane</keyword>
<keyword evidence="1" id="KW-1133">Transmembrane helix</keyword>
<gene>
    <name evidence="2" type="ORF">KSP40_PGU014012</name>
</gene>
<keyword evidence="1" id="KW-0812">Transmembrane</keyword>
<dbReference type="Proteomes" id="UP001412067">
    <property type="component" value="Unassembled WGS sequence"/>
</dbReference>
<comment type="caution">
    <text evidence="2">The sequence shown here is derived from an EMBL/GenBank/DDBJ whole genome shotgun (WGS) entry which is preliminary data.</text>
</comment>
<protein>
    <submittedName>
        <fullName evidence="2">Uncharacterized protein</fullName>
    </submittedName>
</protein>
<sequence>MSIPCCSKTRASEKAMVAGLGALNLFGVIVLGSMLKKNAVIESRNVARKQRARALELPDPALRRKLVNARDMAKRTVIGADRIVYTTEMDVSDQEYESREWDRRFRELERSD</sequence>
<name>A0ABR2MK69_9ASPA</name>
<evidence type="ECO:0000313" key="3">
    <source>
        <dbReference type="Proteomes" id="UP001412067"/>
    </source>
</evidence>
<dbReference type="InterPro" id="IPR044200">
    <property type="entry name" value="At5g03900-like"/>
</dbReference>
<feature type="transmembrane region" description="Helical" evidence="1">
    <location>
        <begin position="15"/>
        <end position="35"/>
    </location>
</feature>
<dbReference type="EMBL" id="JBBWWR010000007">
    <property type="protein sequence ID" value="KAK8964391.1"/>
    <property type="molecule type" value="Genomic_DNA"/>
</dbReference>
<evidence type="ECO:0000256" key="1">
    <source>
        <dbReference type="SAM" id="Phobius"/>
    </source>
</evidence>
<reference evidence="2 3" key="1">
    <citation type="journal article" date="2022" name="Nat. Plants">
        <title>Genomes of leafy and leafless Platanthera orchids illuminate the evolution of mycoheterotrophy.</title>
        <authorList>
            <person name="Li M.H."/>
            <person name="Liu K.W."/>
            <person name="Li Z."/>
            <person name="Lu H.C."/>
            <person name="Ye Q.L."/>
            <person name="Zhang D."/>
            <person name="Wang J.Y."/>
            <person name="Li Y.F."/>
            <person name="Zhong Z.M."/>
            <person name="Liu X."/>
            <person name="Yu X."/>
            <person name="Liu D.K."/>
            <person name="Tu X.D."/>
            <person name="Liu B."/>
            <person name="Hao Y."/>
            <person name="Liao X.Y."/>
            <person name="Jiang Y.T."/>
            <person name="Sun W.H."/>
            <person name="Chen J."/>
            <person name="Chen Y.Q."/>
            <person name="Ai Y."/>
            <person name="Zhai J.W."/>
            <person name="Wu S.S."/>
            <person name="Zhou Z."/>
            <person name="Hsiao Y.Y."/>
            <person name="Wu W.L."/>
            <person name="Chen Y.Y."/>
            <person name="Lin Y.F."/>
            <person name="Hsu J.L."/>
            <person name="Li C.Y."/>
            <person name="Wang Z.W."/>
            <person name="Zhao X."/>
            <person name="Zhong W.Y."/>
            <person name="Ma X.K."/>
            <person name="Ma L."/>
            <person name="Huang J."/>
            <person name="Chen G.Z."/>
            <person name="Huang M.Z."/>
            <person name="Huang L."/>
            <person name="Peng D.H."/>
            <person name="Luo Y.B."/>
            <person name="Zou S.Q."/>
            <person name="Chen S.P."/>
            <person name="Lan S."/>
            <person name="Tsai W.C."/>
            <person name="Van de Peer Y."/>
            <person name="Liu Z.J."/>
        </authorList>
    </citation>
    <scope>NUCLEOTIDE SEQUENCE [LARGE SCALE GENOMIC DNA]</scope>
    <source>
        <strain evidence="2">Lor288</strain>
    </source>
</reference>
<accession>A0ABR2MK69</accession>
<dbReference type="PANTHER" id="PTHR47380">
    <property type="entry name" value="OS02G0533000 PROTEIN"/>
    <property type="match status" value="1"/>
</dbReference>
<organism evidence="2 3">
    <name type="scientific">Platanthera guangdongensis</name>
    <dbReference type="NCBI Taxonomy" id="2320717"/>
    <lineage>
        <taxon>Eukaryota</taxon>
        <taxon>Viridiplantae</taxon>
        <taxon>Streptophyta</taxon>
        <taxon>Embryophyta</taxon>
        <taxon>Tracheophyta</taxon>
        <taxon>Spermatophyta</taxon>
        <taxon>Magnoliopsida</taxon>
        <taxon>Liliopsida</taxon>
        <taxon>Asparagales</taxon>
        <taxon>Orchidaceae</taxon>
        <taxon>Orchidoideae</taxon>
        <taxon>Orchideae</taxon>
        <taxon>Orchidinae</taxon>
        <taxon>Platanthera</taxon>
    </lineage>
</organism>
<dbReference type="PANTHER" id="PTHR47380:SF4">
    <property type="entry name" value="OS02G0533000 PROTEIN"/>
    <property type="match status" value="1"/>
</dbReference>
<evidence type="ECO:0000313" key="2">
    <source>
        <dbReference type="EMBL" id="KAK8964391.1"/>
    </source>
</evidence>
<keyword evidence="3" id="KW-1185">Reference proteome</keyword>
<proteinExistence type="predicted"/>